<evidence type="ECO:0000259" key="3">
    <source>
        <dbReference type="Pfam" id="PF14576"/>
    </source>
</evidence>
<keyword evidence="2" id="KW-0812">Transmembrane</keyword>
<evidence type="ECO:0000256" key="2">
    <source>
        <dbReference type="SAM" id="Phobius"/>
    </source>
</evidence>
<dbReference type="Proteomes" id="UP000594263">
    <property type="component" value="Unplaced"/>
</dbReference>
<dbReference type="PANTHER" id="PTHR33232">
    <property type="entry name" value="PROTEIN SIEVE ELEMENT OCCLUSION B-LIKE"/>
    <property type="match status" value="1"/>
</dbReference>
<proteinExistence type="predicted"/>
<feature type="domain" description="Sieve element occlusion C-terminal" evidence="4">
    <location>
        <begin position="477"/>
        <end position="712"/>
    </location>
</feature>
<keyword evidence="2" id="KW-0472">Membrane</keyword>
<dbReference type="InterPro" id="IPR039299">
    <property type="entry name" value="SEOA"/>
</dbReference>
<feature type="coiled-coil region" evidence="1">
    <location>
        <begin position="275"/>
        <end position="302"/>
    </location>
</feature>
<feature type="domain" description="Sieve element occlusion N-terminal" evidence="3">
    <location>
        <begin position="200"/>
        <end position="310"/>
    </location>
</feature>
<evidence type="ECO:0000313" key="5">
    <source>
        <dbReference type="EnsemblPlants" id="Kaladp0040s0372.1.v1.1"/>
    </source>
</evidence>
<keyword evidence="6" id="KW-1185">Reference proteome</keyword>
<keyword evidence="1" id="KW-0175">Coiled coil</keyword>
<protein>
    <recommendedName>
        <fullName evidence="7">Protein SIEVE ELEMENT OCCLUSION B-like</fullName>
    </recommendedName>
</protein>
<reference evidence="5" key="1">
    <citation type="submission" date="2021-01" db="UniProtKB">
        <authorList>
            <consortium name="EnsemblPlants"/>
        </authorList>
    </citation>
    <scope>IDENTIFICATION</scope>
</reference>
<keyword evidence="2" id="KW-1133">Transmembrane helix</keyword>
<organism evidence="5 6">
    <name type="scientific">Kalanchoe fedtschenkoi</name>
    <name type="common">Lavender scallops</name>
    <name type="synonym">South American air plant</name>
    <dbReference type="NCBI Taxonomy" id="63787"/>
    <lineage>
        <taxon>Eukaryota</taxon>
        <taxon>Viridiplantae</taxon>
        <taxon>Streptophyta</taxon>
        <taxon>Embryophyta</taxon>
        <taxon>Tracheophyta</taxon>
        <taxon>Spermatophyta</taxon>
        <taxon>Magnoliopsida</taxon>
        <taxon>eudicotyledons</taxon>
        <taxon>Gunneridae</taxon>
        <taxon>Pentapetalae</taxon>
        <taxon>Saxifragales</taxon>
        <taxon>Crassulaceae</taxon>
        <taxon>Kalanchoe</taxon>
    </lineage>
</organism>
<dbReference type="AlphaFoldDB" id="A0A7N0TNC6"/>
<dbReference type="Gramene" id="Kaladp0040s0372.1.v1.1">
    <property type="protein sequence ID" value="Kaladp0040s0372.1.v1.1"/>
    <property type="gene ID" value="Kaladp0040s0372.v1.1"/>
</dbReference>
<name>A0A7N0TNC6_KALFE</name>
<dbReference type="GO" id="GO:0010088">
    <property type="term" value="P:phloem development"/>
    <property type="evidence" value="ECO:0007669"/>
    <property type="project" value="InterPro"/>
</dbReference>
<dbReference type="Pfam" id="PF14576">
    <property type="entry name" value="SEO_N"/>
    <property type="match status" value="1"/>
</dbReference>
<evidence type="ECO:0000256" key="1">
    <source>
        <dbReference type="SAM" id="Coils"/>
    </source>
</evidence>
<evidence type="ECO:0000259" key="4">
    <source>
        <dbReference type="Pfam" id="PF14577"/>
    </source>
</evidence>
<dbReference type="InterPro" id="IPR027942">
    <property type="entry name" value="SEO_N"/>
</dbReference>
<sequence>MSNAANDEGTLLKDIKRGLGDYDLEHHISNRIYPIVSFILKSVTAHRLDATEAALPSVSEERVAESTEAELDFIKSDFIDIGNILKEIESASSTETDQHVFGVSLPRILRRQNYTMNFILVGTLAAFAVTHGVWLLVMKFICADSCKEDVTTVLKRVEELFITLRKHLGKQETNDAPDFYLYISLLSSSVTRNPRDNWKSMDSLYSLITAMLEVTSAAHLFLKNIHKFILQSMKDEFESLVLLSIYWITRGVFASSSQCNMLPKNGYVIQDSQNLIDICDKLNSIHERLQRLEKNGRQYMDDEKIAEAYQIPYKKGSESHYALLALFGTSEEIKFSPCRRKESDISAFSFRRKNLLLLISGLDISFNEISFLKDEYTELKIPVEQECELIWVPIHNGSWTTSSEEKYKKLLQMMPWYAVEHPTVITRETIKFIRDIWKFHRKPIIVALNAGGNVVCPNAIHLIHIWGAKAFPFTKPRERSLWASEARLDSLVMGFDPRVSNMLGGGKWVILCGGNDTEWIRDFVVGVQEAATDLSISVEMIIIGRTTDNEQIDKIMYSKSPVTPDYYYPHSRKTWYLWTRLESLLISMHQRLVARDYSTDPSIQQEVKKLLSYASAESWACLITPSSDVMIHGLGKAMLQAFTKYETWKQHLHTKDFTKFLKTHIEQLQRLGPGHPCSQIILNTDSKDVVESMNCPHCVLFMEKQIQYRCCHVDSDELE</sequence>
<accession>A0A7N0TNC6</accession>
<feature type="transmembrane region" description="Helical" evidence="2">
    <location>
        <begin position="114"/>
        <end position="137"/>
    </location>
</feature>
<dbReference type="PANTHER" id="PTHR33232:SF9">
    <property type="entry name" value="PROTEIN SIEVE ELEMENT OCCLUSION B"/>
    <property type="match status" value="1"/>
</dbReference>
<evidence type="ECO:0008006" key="7">
    <source>
        <dbReference type="Google" id="ProtNLM"/>
    </source>
</evidence>
<dbReference type="InterPro" id="IPR027944">
    <property type="entry name" value="SEO_C"/>
</dbReference>
<evidence type="ECO:0000313" key="6">
    <source>
        <dbReference type="Proteomes" id="UP000594263"/>
    </source>
</evidence>
<dbReference type="EnsemblPlants" id="Kaladp0040s0372.1.v1.1">
    <property type="protein sequence ID" value="Kaladp0040s0372.1.v1.1"/>
    <property type="gene ID" value="Kaladp0040s0372.v1.1"/>
</dbReference>
<dbReference type="Pfam" id="PF14577">
    <property type="entry name" value="SEO_C"/>
    <property type="match status" value="1"/>
</dbReference>